<dbReference type="Proteomes" id="UP000199021">
    <property type="component" value="Unassembled WGS sequence"/>
</dbReference>
<reference evidence="2" key="1">
    <citation type="submission" date="2016-10" db="EMBL/GenBank/DDBJ databases">
        <authorList>
            <person name="Varghese N."/>
            <person name="Submissions S."/>
        </authorList>
    </citation>
    <scope>NUCLEOTIDE SEQUENCE [LARGE SCALE GENOMIC DNA]</scope>
    <source>
        <strain evidence="2">DSM 24740</strain>
    </source>
</reference>
<sequence length="67" mass="7637">MSKTIEPNENGPRPSFKDWTLKDLMSTAAAVVNPEFDMAVREYSAKCLHGWLEEKIREQVLNNRADG</sequence>
<accession>A0A1H9D3K2</accession>
<dbReference type="RefSeq" id="WP_090166448.1">
    <property type="nucleotide sequence ID" value="NZ_FOFB01000005.1"/>
</dbReference>
<dbReference type="EMBL" id="FOFB01000005">
    <property type="protein sequence ID" value="SEQ08070.1"/>
    <property type="molecule type" value="Genomic_DNA"/>
</dbReference>
<organism evidence="1 2">
    <name type="scientific">Neolewinella agarilytica</name>
    <dbReference type="NCBI Taxonomy" id="478744"/>
    <lineage>
        <taxon>Bacteria</taxon>
        <taxon>Pseudomonadati</taxon>
        <taxon>Bacteroidota</taxon>
        <taxon>Saprospiria</taxon>
        <taxon>Saprospirales</taxon>
        <taxon>Lewinellaceae</taxon>
        <taxon>Neolewinella</taxon>
    </lineage>
</organism>
<gene>
    <name evidence="1" type="ORF">SAMN05444359_105134</name>
</gene>
<dbReference type="STRING" id="478744.SAMN05444359_105134"/>
<proteinExistence type="predicted"/>
<protein>
    <submittedName>
        <fullName evidence="1">Uncharacterized protein</fullName>
    </submittedName>
</protein>
<dbReference type="InParanoid" id="A0A1H9D3K2"/>
<name>A0A1H9D3K2_9BACT</name>
<dbReference type="AlphaFoldDB" id="A0A1H9D3K2"/>
<evidence type="ECO:0000313" key="1">
    <source>
        <dbReference type="EMBL" id="SEQ08070.1"/>
    </source>
</evidence>
<evidence type="ECO:0000313" key="2">
    <source>
        <dbReference type="Proteomes" id="UP000199021"/>
    </source>
</evidence>
<keyword evidence="2" id="KW-1185">Reference proteome</keyword>